<keyword evidence="2" id="KW-0436">Ligase</keyword>
<dbReference type="InterPro" id="IPR012094">
    <property type="entry name" value="tRNA_Ile_lys_synt"/>
</dbReference>
<dbReference type="EC" id="6.3.4.19" evidence="1"/>
<dbReference type="GO" id="GO:0005524">
    <property type="term" value="F:ATP binding"/>
    <property type="evidence" value="ECO:0007669"/>
    <property type="project" value="UniProtKB-KW"/>
</dbReference>
<dbReference type="InterPro" id="IPR012795">
    <property type="entry name" value="tRNA_Ile_lys_synt_N"/>
</dbReference>
<dbReference type="InterPro" id="IPR010323">
    <property type="entry name" value="DUF924"/>
</dbReference>
<feature type="domain" description="tRNA(Ile)-lysidine/2-thiocytidine synthase N-terminal" evidence="7">
    <location>
        <begin position="245"/>
        <end position="409"/>
    </location>
</feature>
<evidence type="ECO:0000256" key="6">
    <source>
        <dbReference type="ARBA" id="ARBA00048539"/>
    </source>
</evidence>
<dbReference type="GO" id="GO:0008033">
    <property type="term" value="P:tRNA processing"/>
    <property type="evidence" value="ECO:0007669"/>
    <property type="project" value="UniProtKB-KW"/>
</dbReference>
<evidence type="ECO:0000313" key="8">
    <source>
        <dbReference type="EMBL" id="QHU03242.1"/>
    </source>
</evidence>
<evidence type="ECO:0000259" key="7">
    <source>
        <dbReference type="Pfam" id="PF01171"/>
    </source>
</evidence>
<organism evidence="8">
    <name type="scientific">viral metagenome</name>
    <dbReference type="NCBI Taxonomy" id="1070528"/>
    <lineage>
        <taxon>unclassified sequences</taxon>
        <taxon>metagenomes</taxon>
        <taxon>organismal metagenomes</taxon>
    </lineage>
</organism>
<comment type="catalytic activity">
    <reaction evidence="6">
        <text>cytidine(34) in tRNA(Ile2) + L-lysine + ATP = lysidine(34) in tRNA(Ile2) + AMP + diphosphate + H(+)</text>
        <dbReference type="Rhea" id="RHEA:43744"/>
        <dbReference type="Rhea" id="RHEA-COMP:10625"/>
        <dbReference type="Rhea" id="RHEA-COMP:10670"/>
        <dbReference type="ChEBI" id="CHEBI:15378"/>
        <dbReference type="ChEBI" id="CHEBI:30616"/>
        <dbReference type="ChEBI" id="CHEBI:32551"/>
        <dbReference type="ChEBI" id="CHEBI:33019"/>
        <dbReference type="ChEBI" id="CHEBI:82748"/>
        <dbReference type="ChEBI" id="CHEBI:83665"/>
        <dbReference type="ChEBI" id="CHEBI:456215"/>
        <dbReference type="EC" id="6.3.4.19"/>
    </reaction>
</comment>
<accession>A0A6C0JC84</accession>
<protein>
    <recommendedName>
        <fullName evidence="1">tRNA(Ile)-lysidine synthetase</fullName>
        <ecNumber evidence="1">6.3.4.19</ecNumber>
    </recommendedName>
</protein>
<dbReference type="Gene3D" id="3.40.50.620">
    <property type="entry name" value="HUPs"/>
    <property type="match status" value="1"/>
</dbReference>
<dbReference type="EMBL" id="MN740373">
    <property type="protein sequence ID" value="QHU03242.1"/>
    <property type="molecule type" value="Genomic_DNA"/>
</dbReference>
<keyword evidence="3" id="KW-0819">tRNA processing</keyword>
<dbReference type="PANTHER" id="PTHR43033">
    <property type="entry name" value="TRNA(ILE)-LYSIDINE SYNTHASE-RELATED"/>
    <property type="match status" value="1"/>
</dbReference>
<dbReference type="InterPro" id="IPR014729">
    <property type="entry name" value="Rossmann-like_a/b/a_fold"/>
</dbReference>
<dbReference type="CDD" id="cd01992">
    <property type="entry name" value="TilS_N"/>
    <property type="match status" value="1"/>
</dbReference>
<sequence length="537" mass="63558">MSLNRVYNYWFNPKIKNLHRHWIPIADKDQKLKLGEIEKNFLNLYVKVLFQSLVSYKNCENSYKKLSNKLIISLVIILDQFTRTLGKKYTNIKKFKMIASKMCIRIESDIIKGDFLELDQHELIFVLMPYKHIDIQYFTLVNKVIEIYCESNNVKLCDLTNLQRFYIDYYKKYVFLTFPSKSQLFIGFNKKYNVSNNIDFGDICNIDGFLPTGFENVEYNLTQSKLSEIEEYVYKILKNRIKGNICVSLSGGVDSMVLTYILKRLEKKLNINVCAFHITYNNREDSAKEKLLIWNFCNKLDVELYNYNIEYIKRRIINRDDYESITREIRFNCYRIIGCPIVLGHIREDKIENILTNISTNKHMFDLSKIHVTNTINGIQILRPFVNMDKEEIISYSHNNKIPYLNNTTPLWSNRGKFRNSFMKAYHEQYGIEGINNLERFAETLENYGELIEDSIITPCLDKLNDNHSIILSKSLRKNSHLVREIFKRYSHGRGFNMPSEKSIKGLIEIVDKMLNKKYELSKNIRLHIEGEVVRCI</sequence>
<dbReference type="NCBIfam" id="TIGR02432">
    <property type="entry name" value="lysidine_TilS_N"/>
    <property type="match status" value="1"/>
</dbReference>
<dbReference type="SUPFAM" id="SSF52402">
    <property type="entry name" value="Adenine nucleotide alpha hydrolases-like"/>
    <property type="match status" value="1"/>
</dbReference>
<evidence type="ECO:0000256" key="4">
    <source>
        <dbReference type="ARBA" id="ARBA00022741"/>
    </source>
</evidence>
<evidence type="ECO:0000256" key="1">
    <source>
        <dbReference type="ARBA" id="ARBA00013267"/>
    </source>
</evidence>
<evidence type="ECO:0000256" key="5">
    <source>
        <dbReference type="ARBA" id="ARBA00022840"/>
    </source>
</evidence>
<dbReference type="InterPro" id="IPR011063">
    <property type="entry name" value="TilS/TtcA_N"/>
</dbReference>
<dbReference type="Pfam" id="PF06041">
    <property type="entry name" value="DUF924"/>
    <property type="match status" value="1"/>
</dbReference>
<name>A0A6C0JC84_9ZZZZ</name>
<dbReference type="AlphaFoldDB" id="A0A6C0JC84"/>
<evidence type="ECO:0000256" key="3">
    <source>
        <dbReference type="ARBA" id="ARBA00022694"/>
    </source>
</evidence>
<reference evidence="8" key="1">
    <citation type="journal article" date="2020" name="Nature">
        <title>Giant virus diversity and host interactions through global metagenomics.</title>
        <authorList>
            <person name="Schulz F."/>
            <person name="Roux S."/>
            <person name="Paez-Espino D."/>
            <person name="Jungbluth S."/>
            <person name="Walsh D.A."/>
            <person name="Denef V.J."/>
            <person name="McMahon K.D."/>
            <person name="Konstantinidis K.T."/>
            <person name="Eloe-Fadrosh E.A."/>
            <person name="Kyrpides N.C."/>
            <person name="Woyke T."/>
        </authorList>
    </citation>
    <scope>NUCLEOTIDE SEQUENCE</scope>
    <source>
        <strain evidence="8">GVMAG-M-3300026093-6</strain>
    </source>
</reference>
<evidence type="ECO:0000256" key="2">
    <source>
        <dbReference type="ARBA" id="ARBA00022598"/>
    </source>
</evidence>
<dbReference type="HAMAP" id="MF_01161">
    <property type="entry name" value="tRNA_Ile_lys_synt"/>
    <property type="match status" value="1"/>
</dbReference>
<dbReference type="GO" id="GO:0032267">
    <property type="term" value="F:tRNA(Ile)-lysidine synthase activity"/>
    <property type="evidence" value="ECO:0007669"/>
    <property type="project" value="UniProtKB-EC"/>
</dbReference>
<proteinExistence type="inferred from homology"/>
<keyword evidence="4" id="KW-0547">Nucleotide-binding</keyword>
<dbReference type="PANTHER" id="PTHR43033:SF3">
    <property type="entry name" value="TRNA(ILE)-LYSIDINE SYNTHETASE"/>
    <property type="match status" value="1"/>
</dbReference>
<dbReference type="Pfam" id="PF01171">
    <property type="entry name" value="ATP_bind_3"/>
    <property type="match status" value="1"/>
</dbReference>
<keyword evidence="5" id="KW-0067">ATP-binding</keyword>